<gene>
    <name evidence="3" type="ORF">DL762_004525</name>
</gene>
<dbReference type="InterPro" id="IPR033877">
    <property type="entry name" value="Frm2/Hbn1"/>
</dbReference>
<name>A0ABY0H7E0_9PEZI</name>
<proteinExistence type="predicted"/>
<organism evidence="3 4">
    <name type="scientific">Monosporascus cannonballus</name>
    <dbReference type="NCBI Taxonomy" id="155416"/>
    <lineage>
        <taxon>Eukaryota</taxon>
        <taxon>Fungi</taxon>
        <taxon>Dikarya</taxon>
        <taxon>Ascomycota</taxon>
        <taxon>Pezizomycotina</taxon>
        <taxon>Sordariomycetes</taxon>
        <taxon>Xylariomycetidae</taxon>
        <taxon>Xylariales</taxon>
        <taxon>Xylariales incertae sedis</taxon>
        <taxon>Monosporascus</taxon>
    </lineage>
</organism>
<evidence type="ECO:0000313" key="4">
    <source>
        <dbReference type="Proteomes" id="UP000294003"/>
    </source>
</evidence>
<dbReference type="CDD" id="cd02140">
    <property type="entry name" value="Frm2-like"/>
    <property type="match status" value="1"/>
</dbReference>
<comment type="caution">
    <text evidence="3">The sequence shown here is derived from an EMBL/GenBank/DDBJ whole genome shotgun (WGS) entry which is preliminary data.</text>
</comment>
<evidence type="ECO:0000313" key="3">
    <source>
        <dbReference type="EMBL" id="RYO86861.1"/>
    </source>
</evidence>
<dbReference type="Proteomes" id="UP000294003">
    <property type="component" value="Unassembled WGS sequence"/>
</dbReference>
<protein>
    <recommendedName>
        <fullName evidence="2">Nitroreductase domain-containing protein</fullName>
    </recommendedName>
</protein>
<reference evidence="3 4" key="1">
    <citation type="submission" date="2018-06" db="EMBL/GenBank/DDBJ databases">
        <title>Complete Genomes of Monosporascus.</title>
        <authorList>
            <person name="Robinson A.J."/>
            <person name="Natvig D.O."/>
        </authorList>
    </citation>
    <scope>NUCLEOTIDE SEQUENCE [LARGE SCALE GENOMIC DNA]</scope>
    <source>
        <strain evidence="3 4">CBS 609.92</strain>
    </source>
</reference>
<dbReference type="Gene3D" id="3.40.109.10">
    <property type="entry name" value="NADH Oxidase"/>
    <property type="match status" value="1"/>
</dbReference>
<feature type="region of interest" description="Disordered" evidence="1">
    <location>
        <begin position="53"/>
        <end position="74"/>
    </location>
</feature>
<dbReference type="SUPFAM" id="SSF55469">
    <property type="entry name" value="FMN-dependent nitroreductase-like"/>
    <property type="match status" value="1"/>
</dbReference>
<evidence type="ECO:0000259" key="2">
    <source>
        <dbReference type="Pfam" id="PF00881"/>
    </source>
</evidence>
<evidence type="ECO:0000256" key="1">
    <source>
        <dbReference type="SAM" id="MobiDB-lite"/>
    </source>
</evidence>
<feature type="compositionally biased region" description="Polar residues" evidence="1">
    <location>
        <begin position="60"/>
        <end position="74"/>
    </location>
</feature>
<dbReference type="InterPro" id="IPR000415">
    <property type="entry name" value="Nitroreductase-like"/>
</dbReference>
<dbReference type="PANTHER" id="PTHR43035:SF1">
    <property type="entry name" value="FATTY ACID REPRESSION MUTANT PROTEIN 2-RELATED"/>
    <property type="match status" value="1"/>
</dbReference>
<dbReference type="PANTHER" id="PTHR43035">
    <property type="entry name" value="FATTY ACID REPRESSION MUTANT PROTEIN 2-RELATED"/>
    <property type="match status" value="1"/>
</dbReference>
<sequence>MVRPLTVASVASSSFTRLTKPDSIRTLAYLKRPSSSPAPRSLANRLLSTTTARRSLVKPQAQTTTSNQNIKIPSPTAATMSTPISANAVLDLVKARRTYYALNKELTISKERFEEIVKDALRHIPSSFNSQSNRVLILFGADHDKLWDATSEILKAIVPADSWQSTADRIAGFKAGAATVLFFEDQDVINSMQEKFALYADKFPIWANQSDAMLQFTLWTALEAEGLGANLQHYNPLIDQRVTDEWKLPLSWKLNAQLVVGGRAGEPGPKDFLPFEQIYKVAGK</sequence>
<accession>A0ABY0H7E0</accession>
<keyword evidence="4" id="KW-1185">Reference proteome</keyword>
<dbReference type="EMBL" id="QJNS01000108">
    <property type="protein sequence ID" value="RYO86861.1"/>
    <property type="molecule type" value="Genomic_DNA"/>
</dbReference>
<feature type="domain" description="Nitroreductase" evidence="2">
    <location>
        <begin position="93"/>
        <end position="261"/>
    </location>
</feature>
<dbReference type="InterPro" id="IPR029479">
    <property type="entry name" value="Nitroreductase"/>
</dbReference>
<dbReference type="Pfam" id="PF00881">
    <property type="entry name" value="Nitroreductase"/>
    <property type="match status" value="1"/>
</dbReference>